<dbReference type="Pfam" id="PF12146">
    <property type="entry name" value="Hydrolase_4"/>
    <property type="match status" value="1"/>
</dbReference>
<feature type="domain" description="Serine aminopeptidase S33" evidence="4">
    <location>
        <begin position="155"/>
        <end position="347"/>
    </location>
</feature>
<reference evidence="5" key="1">
    <citation type="journal article" date="2016" name="Nat. Genet.">
        <title>A high-quality carrot genome assembly provides new insights into carotenoid accumulation and asterid genome evolution.</title>
        <authorList>
            <person name="Iorizzo M."/>
            <person name="Ellison S."/>
            <person name="Senalik D."/>
            <person name="Zeng P."/>
            <person name="Satapoomin P."/>
            <person name="Huang J."/>
            <person name="Bowman M."/>
            <person name="Iovene M."/>
            <person name="Sanseverino W."/>
            <person name="Cavagnaro P."/>
            <person name="Yildiz M."/>
            <person name="Macko-Podgorni A."/>
            <person name="Moranska E."/>
            <person name="Grzebelus E."/>
            <person name="Grzebelus D."/>
            <person name="Ashrafi H."/>
            <person name="Zheng Z."/>
            <person name="Cheng S."/>
            <person name="Spooner D."/>
            <person name="Van Deynze A."/>
            <person name="Simon P."/>
        </authorList>
    </citation>
    <scope>NUCLEOTIDE SEQUENCE</scope>
    <source>
        <tissue evidence="5">Leaf</tissue>
    </source>
</reference>
<reference evidence="5" key="2">
    <citation type="submission" date="2022-03" db="EMBL/GenBank/DDBJ databases">
        <title>Draft title - Genomic analysis of global carrot germplasm unveils the trajectory of domestication and the origin of high carotenoid orange carrot.</title>
        <authorList>
            <person name="Iorizzo M."/>
            <person name="Ellison S."/>
            <person name="Senalik D."/>
            <person name="Macko-Podgorni A."/>
            <person name="Grzebelus D."/>
            <person name="Bostan H."/>
            <person name="Rolling W."/>
            <person name="Curaba J."/>
            <person name="Simon P."/>
        </authorList>
    </citation>
    <scope>NUCLEOTIDE SEQUENCE</scope>
    <source>
        <tissue evidence="5">Leaf</tissue>
    </source>
</reference>
<comment type="similarity">
    <text evidence="1">Belongs to the diacylglycerol acyltransferase family.</text>
</comment>
<name>A0AAF1AVN5_DAUCS</name>
<dbReference type="InterPro" id="IPR029058">
    <property type="entry name" value="AB_hydrolase_fold"/>
</dbReference>
<accession>A0AAF1AVN5</accession>
<evidence type="ECO:0000256" key="1">
    <source>
        <dbReference type="ARBA" id="ARBA00005420"/>
    </source>
</evidence>
<dbReference type="CDD" id="cd07987">
    <property type="entry name" value="LPLAT_MGAT-like"/>
    <property type="match status" value="1"/>
</dbReference>
<dbReference type="GO" id="GO:0016020">
    <property type="term" value="C:membrane"/>
    <property type="evidence" value="ECO:0007669"/>
    <property type="project" value="TreeGrafter"/>
</dbReference>
<dbReference type="InterPro" id="IPR007130">
    <property type="entry name" value="DAGAT"/>
</dbReference>
<sequence length="676" mass="76062">MAGGVSVVPASGYYPVSLPRVLPTTTTFRRKRKLSISATKEISARNTTSSLSKKAGDKNEEMERRSFKDYLEHSKHLLTSSDGGPPRWFSPLECSSTPENSPLLLSLPGLDGVGLGLSLQYQRLGQIFNIWCLHIPIDDRTPFPELVKLVERTVRLENQRTPNRPIYLVGESFGGCLALAVAACNHDIDLVLILANPATSFGESQFQLPTPPLDLMPDNLLSGVPYLLSLLTDSPSKLVMATLEKRLPLQQTIGEMSQGAISLSSYLSVMSDVLSDKTLLWKLKLLSSASAFANSRLHAVKAQTLILSSGKDRLLPSREEAERLKKILPICEIRCFDDSGHALFLESALDLVTIIMGCSFYRRQRYHDYVSDYLPPSPSKFKKLYESTSFIEKFTSPVMLSTLENGKIVRGLAGIPSKGPVILIGYHMMVGLELLPLENRFWIDHGIHVRAIAHPFMFKKLQENMLDLSVFDYIRVMGAVPVSPINLYRLLSLNSHVLLYPGGIREAFHRKGEEYKLFWPEQSEFIRMAARFGAKIIPFGVVGEDDVSQLLLDYDDQIKIPFLQSFYEEFNESFRKLRTDSPGEIANQVLHLPILVPKVPGRFYFLFGKPIETEGKQELRSKEKSGEVYLEVKSEVENCLAYLKEKREKDPYRSILARQVYQTIHGPDAEVPTFSL</sequence>
<dbReference type="GO" id="GO:0004144">
    <property type="term" value="F:diacylglycerol O-acyltransferase activity"/>
    <property type="evidence" value="ECO:0007669"/>
    <property type="project" value="UniProtKB-ARBA"/>
</dbReference>
<dbReference type="Proteomes" id="UP000077755">
    <property type="component" value="Chromosome 4"/>
</dbReference>
<organism evidence="5 6">
    <name type="scientific">Daucus carota subsp. sativus</name>
    <name type="common">Carrot</name>
    <dbReference type="NCBI Taxonomy" id="79200"/>
    <lineage>
        <taxon>Eukaryota</taxon>
        <taxon>Viridiplantae</taxon>
        <taxon>Streptophyta</taxon>
        <taxon>Embryophyta</taxon>
        <taxon>Tracheophyta</taxon>
        <taxon>Spermatophyta</taxon>
        <taxon>Magnoliopsida</taxon>
        <taxon>eudicotyledons</taxon>
        <taxon>Gunneridae</taxon>
        <taxon>Pentapetalae</taxon>
        <taxon>asterids</taxon>
        <taxon>campanulids</taxon>
        <taxon>Apiales</taxon>
        <taxon>Apiaceae</taxon>
        <taxon>Apioideae</taxon>
        <taxon>Scandiceae</taxon>
        <taxon>Daucinae</taxon>
        <taxon>Daucus</taxon>
        <taxon>Daucus sect. Daucus</taxon>
    </lineage>
</organism>
<keyword evidence="3" id="KW-0012">Acyltransferase</keyword>
<dbReference type="Pfam" id="PF03982">
    <property type="entry name" value="DAGAT"/>
    <property type="match status" value="1"/>
</dbReference>
<dbReference type="GO" id="GO:0016787">
    <property type="term" value="F:hydrolase activity"/>
    <property type="evidence" value="ECO:0007669"/>
    <property type="project" value="UniProtKB-ARBA"/>
</dbReference>
<evidence type="ECO:0000259" key="4">
    <source>
        <dbReference type="Pfam" id="PF12146"/>
    </source>
</evidence>
<keyword evidence="2" id="KW-0808">Transferase</keyword>
<dbReference type="InterPro" id="IPR022742">
    <property type="entry name" value="Hydrolase_4"/>
</dbReference>
<protein>
    <recommendedName>
        <fullName evidence="4">Serine aminopeptidase S33 domain-containing protein</fullName>
    </recommendedName>
</protein>
<proteinExistence type="inferred from homology"/>
<gene>
    <name evidence="5" type="ORF">DCAR_0416447</name>
</gene>
<dbReference type="SUPFAM" id="SSF53474">
    <property type="entry name" value="alpha/beta-Hydrolases"/>
    <property type="match status" value="1"/>
</dbReference>
<dbReference type="PANTHER" id="PTHR22753:SF24">
    <property type="entry name" value="ESTERASE_LIPASE_THIOESTERASE FAMILY PROTEIN"/>
    <property type="match status" value="1"/>
</dbReference>
<evidence type="ECO:0000313" key="6">
    <source>
        <dbReference type="Proteomes" id="UP000077755"/>
    </source>
</evidence>
<dbReference type="EMBL" id="CP093346">
    <property type="protein sequence ID" value="WOG97108.1"/>
    <property type="molecule type" value="Genomic_DNA"/>
</dbReference>
<evidence type="ECO:0000256" key="3">
    <source>
        <dbReference type="ARBA" id="ARBA00023315"/>
    </source>
</evidence>
<evidence type="ECO:0000256" key="2">
    <source>
        <dbReference type="ARBA" id="ARBA00022679"/>
    </source>
</evidence>
<keyword evidence="6" id="KW-1185">Reference proteome</keyword>
<dbReference type="AlphaFoldDB" id="A0AAF1AVN5"/>
<dbReference type="Gene3D" id="3.40.50.1820">
    <property type="entry name" value="alpha/beta hydrolase"/>
    <property type="match status" value="1"/>
</dbReference>
<dbReference type="PANTHER" id="PTHR22753">
    <property type="entry name" value="TRANSMEMBRANE PROTEIN 68"/>
    <property type="match status" value="1"/>
</dbReference>
<evidence type="ECO:0000313" key="5">
    <source>
        <dbReference type="EMBL" id="WOG97108.1"/>
    </source>
</evidence>
<dbReference type="GO" id="GO:0019432">
    <property type="term" value="P:triglyceride biosynthetic process"/>
    <property type="evidence" value="ECO:0007669"/>
    <property type="project" value="UniProtKB-ARBA"/>
</dbReference>